<name>A0AAE3STH1_9HYPH</name>
<dbReference type="Pfam" id="PF13185">
    <property type="entry name" value="GAF_2"/>
    <property type="match status" value="1"/>
</dbReference>
<dbReference type="InterPro" id="IPR003018">
    <property type="entry name" value="GAF"/>
</dbReference>
<protein>
    <recommendedName>
        <fullName evidence="1">GAF domain-containing protein</fullName>
    </recommendedName>
</protein>
<accession>A0AAE3STH1</accession>
<dbReference type="RefSeq" id="WP_306409709.1">
    <property type="nucleotide sequence ID" value="NZ_JANFPI010000001.1"/>
</dbReference>
<dbReference type="AlphaFoldDB" id="A0AAE3STH1"/>
<reference evidence="2" key="1">
    <citation type="submission" date="2022-07" db="EMBL/GenBank/DDBJ databases">
        <title>Ectorhizobium quercum gen.nov., sp. nov.</title>
        <authorList>
            <person name="Ma T."/>
            <person name="Li Y."/>
        </authorList>
    </citation>
    <scope>NUCLEOTIDE SEQUENCE</scope>
    <source>
        <strain evidence="2">BDR2-2</strain>
    </source>
</reference>
<evidence type="ECO:0000313" key="2">
    <source>
        <dbReference type="EMBL" id="MCX8995947.1"/>
    </source>
</evidence>
<keyword evidence="3" id="KW-1185">Reference proteome</keyword>
<evidence type="ECO:0000259" key="1">
    <source>
        <dbReference type="Pfam" id="PF13185"/>
    </source>
</evidence>
<comment type="caution">
    <text evidence="2">The sequence shown here is derived from an EMBL/GenBank/DDBJ whole genome shotgun (WGS) entry which is preliminary data.</text>
</comment>
<dbReference type="EMBL" id="JANFPI010000001">
    <property type="protein sequence ID" value="MCX8995947.1"/>
    <property type="molecule type" value="Genomic_DNA"/>
</dbReference>
<sequence length="169" mass="18838">MFMHDRKPTLDDIARLVSVTTGPLDPAGAYRALDEIVAQRYGHKLFTLFRFIEKDMEIERLHSSNLDAYPLLGRKKKQDTVWGETVLDRGEVLISRNRDDIRNNFTDFATIFDLGIGGMINVPLIWNGSVIGSVNISHDEGRFTAADSGYLKMLAGIVAPVVAATFRPA</sequence>
<dbReference type="InterPro" id="IPR029016">
    <property type="entry name" value="GAF-like_dom_sf"/>
</dbReference>
<proteinExistence type="predicted"/>
<dbReference type="Proteomes" id="UP001208771">
    <property type="component" value="Unassembled WGS sequence"/>
</dbReference>
<dbReference type="Gene3D" id="3.30.450.40">
    <property type="match status" value="1"/>
</dbReference>
<feature type="domain" description="GAF" evidence="1">
    <location>
        <begin position="61"/>
        <end position="161"/>
    </location>
</feature>
<evidence type="ECO:0000313" key="3">
    <source>
        <dbReference type="Proteomes" id="UP001208771"/>
    </source>
</evidence>
<dbReference type="SUPFAM" id="SSF55781">
    <property type="entry name" value="GAF domain-like"/>
    <property type="match status" value="1"/>
</dbReference>
<gene>
    <name evidence="2" type="ORF">NOF55_02405</name>
</gene>
<organism evidence="2 3">
    <name type="scientific">Ectorhizobium quercum</name>
    <dbReference type="NCBI Taxonomy" id="2965071"/>
    <lineage>
        <taxon>Bacteria</taxon>
        <taxon>Pseudomonadati</taxon>
        <taxon>Pseudomonadota</taxon>
        <taxon>Alphaproteobacteria</taxon>
        <taxon>Hyphomicrobiales</taxon>
        <taxon>Rhizobiaceae</taxon>
        <taxon>Ectorhizobium</taxon>
    </lineage>
</organism>